<feature type="domain" description="HTH cro/C1-type" evidence="2">
    <location>
        <begin position="16"/>
        <end position="68"/>
    </location>
</feature>
<organism evidence="3 4">
    <name type="scientific">Uliginosibacterium paludis</name>
    <dbReference type="NCBI Taxonomy" id="1615952"/>
    <lineage>
        <taxon>Bacteria</taxon>
        <taxon>Pseudomonadati</taxon>
        <taxon>Pseudomonadota</taxon>
        <taxon>Betaproteobacteria</taxon>
        <taxon>Rhodocyclales</taxon>
        <taxon>Zoogloeaceae</taxon>
        <taxon>Uliginosibacterium</taxon>
    </lineage>
</organism>
<dbReference type="InterPro" id="IPR010982">
    <property type="entry name" value="Lambda_DNA-bd_dom_sf"/>
</dbReference>
<gene>
    <name evidence="3" type="ORF">ABVT11_01830</name>
</gene>
<sequence length="298" mass="34436">MNTADELDLSLVAELLRKLKGLTIAELARRADVNRPALTIWLGGRKKVLSQERQDRVCDRLDWRYGGLVPSRIHTWVIRDRDDIITLQKAVKLILAPNSEIRIASAIHKVTRVGSLMFVVPPEGTSTLIRIRRDLPESLNKGLNLCALLDAQLADSHYMRDEEFAEIWQEDELKKSPRDYLDWYHRDLPLSTALDRDADAWRYHQPQTDPNDEDDSPTADDADLPAYDLDAYPALRELTVADLEEEALAREDYNWRPLIRELQKLGVSPQEVRKMLQPHLELIELREKLARYEGSTER</sequence>
<protein>
    <submittedName>
        <fullName evidence="3">Helix-turn-helix transcriptional regulator</fullName>
    </submittedName>
</protein>
<name>A0ABV2CKW9_9RHOO</name>
<dbReference type="InterPro" id="IPR001387">
    <property type="entry name" value="Cro/C1-type_HTH"/>
</dbReference>
<evidence type="ECO:0000256" key="1">
    <source>
        <dbReference type="SAM" id="MobiDB-lite"/>
    </source>
</evidence>
<dbReference type="SUPFAM" id="SSF47413">
    <property type="entry name" value="lambda repressor-like DNA-binding domains"/>
    <property type="match status" value="1"/>
</dbReference>
<dbReference type="EMBL" id="JBEWLZ010000001">
    <property type="protein sequence ID" value="MET1488551.1"/>
    <property type="molecule type" value="Genomic_DNA"/>
</dbReference>
<keyword evidence="4" id="KW-1185">Reference proteome</keyword>
<comment type="caution">
    <text evidence="3">The sequence shown here is derived from an EMBL/GenBank/DDBJ whole genome shotgun (WGS) entry which is preliminary data.</text>
</comment>
<dbReference type="RefSeq" id="WP_345926765.1">
    <property type="nucleotide sequence ID" value="NZ_JBDIVF010000003.1"/>
</dbReference>
<proteinExistence type="predicted"/>
<evidence type="ECO:0000313" key="4">
    <source>
        <dbReference type="Proteomes" id="UP001548590"/>
    </source>
</evidence>
<dbReference type="CDD" id="cd00093">
    <property type="entry name" value="HTH_XRE"/>
    <property type="match status" value="1"/>
</dbReference>
<accession>A0ABV2CKW9</accession>
<feature type="region of interest" description="Disordered" evidence="1">
    <location>
        <begin position="203"/>
        <end position="224"/>
    </location>
</feature>
<evidence type="ECO:0000313" key="3">
    <source>
        <dbReference type="EMBL" id="MET1488551.1"/>
    </source>
</evidence>
<reference evidence="3 4" key="1">
    <citation type="submission" date="2024-07" db="EMBL/GenBank/DDBJ databases">
        <title>Uliginosibacterium paludis KCTC:42655.</title>
        <authorList>
            <person name="Kim M.K."/>
        </authorList>
    </citation>
    <scope>NUCLEOTIDE SEQUENCE [LARGE SCALE GENOMIC DNA]</scope>
    <source>
        <strain evidence="3 4">KCTC 42655</strain>
    </source>
</reference>
<dbReference type="PROSITE" id="PS50943">
    <property type="entry name" value="HTH_CROC1"/>
    <property type="match status" value="1"/>
</dbReference>
<feature type="compositionally biased region" description="Acidic residues" evidence="1">
    <location>
        <begin position="210"/>
        <end position="223"/>
    </location>
</feature>
<evidence type="ECO:0000259" key="2">
    <source>
        <dbReference type="PROSITE" id="PS50943"/>
    </source>
</evidence>
<dbReference type="Proteomes" id="UP001548590">
    <property type="component" value="Unassembled WGS sequence"/>
</dbReference>